<evidence type="ECO:0000259" key="2">
    <source>
        <dbReference type="PROSITE" id="PS50880"/>
    </source>
</evidence>
<proteinExistence type="predicted"/>
<dbReference type="Proteomes" id="UP000198832">
    <property type="component" value="Unassembled WGS sequence"/>
</dbReference>
<dbReference type="Gene3D" id="3.90.980.10">
    <property type="entry name" value="DNA primase, catalytic core, N-terminal domain"/>
    <property type="match status" value="1"/>
</dbReference>
<feature type="domain" description="Toprim" evidence="2">
    <location>
        <begin position="155"/>
        <end position="244"/>
    </location>
</feature>
<accession>A0A1I1NIJ6</accession>
<feature type="region of interest" description="Disordered" evidence="1">
    <location>
        <begin position="332"/>
        <end position="360"/>
    </location>
</feature>
<reference evidence="3 4" key="1">
    <citation type="submission" date="2016-10" db="EMBL/GenBank/DDBJ databases">
        <authorList>
            <person name="de Groot N.N."/>
        </authorList>
    </citation>
    <scope>NUCLEOTIDE SEQUENCE [LARGE SCALE GENOMIC DNA]</scope>
    <source>
        <strain evidence="3 4">CGMCC 1.7056</strain>
    </source>
</reference>
<dbReference type="RefSeq" id="WP_175507739.1">
    <property type="nucleotide sequence ID" value="NZ_FOLB01000017.1"/>
</dbReference>
<dbReference type="SMART" id="SM00493">
    <property type="entry name" value="TOPRIM"/>
    <property type="match status" value="1"/>
</dbReference>
<evidence type="ECO:0000313" key="4">
    <source>
        <dbReference type="Proteomes" id="UP000198832"/>
    </source>
</evidence>
<protein>
    <submittedName>
        <fullName evidence="3">DNA primase</fullName>
    </submittedName>
</protein>
<organism evidence="3 4">
    <name type="scientific">Nocardioides terrae</name>
    <dbReference type="NCBI Taxonomy" id="574651"/>
    <lineage>
        <taxon>Bacteria</taxon>
        <taxon>Bacillati</taxon>
        <taxon>Actinomycetota</taxon>
        <taxon>Actinomycetes</taxon>
        <taxon>Propionibacteriales</taxon>
        <taxon>Nocardioidaceae</taxon>
        <taxon>Nocardioides</taxon>
    </lineage>
</organism>
<dbReference type="STRING" id="574651.SAMN04487968_11734"/>
<dbReference type="AlphaFoldDB" id="A0A1I1NIJ6"/>
<dbReference type="EMBL" id="FOLB01000017">
    <property type="protein sequence ID" value="SFC97236.1"/>
    <property type="molecule type" value="Genomic_DNA"/>
</dbReference>
<dbReference type="Gene3D" id="3.40.1360.10">
    <property type="match status" value="1"/>
</dbReference>
<evidence type="ECO:0000313" key="3">
    <source>
        <dbReference type="EMBL" id="SFC97236.1"/>
    </source>
</evidence>
<dbReference type="CDD" id="cd03364">
    <property type="entry name" value="TOPRIM_DnaG_primases"/>
    <property type="match status" value="1"/>
</dbReference>
<dbReference type="PROSITE" id="PS50880">
    <property type="entry name" value="TOPRIM"/>
    <property type="match status" value="1"/>
</dbReference>
<evidence type="ECO:0000256" key="1">
    <source>
        <dbReference type="SAM" id="MobiDB-lite"/>
    </source>
</evidence>
<dbReference type="PANTHER" id="PTHR30313">
    <property type="entry name" value="DNA PRIMASE"/>
    <property type="match status" value="1"/>
</dbReference>
<dbReference type="GO" id="GO:0005737">
    <property type="term" value="C:cytoplasm"/>
    <property type="evidence" value="ECO:0007669"/>
    <property type="project" value="TreeGrafter"/>
</dbReference>
<dbReference type="PANTHER" id="PTHR30313:SF2">
    <property type="entry name" value="DNA PRIMASE"/>
    <property type="match status" value="1"/>
</dbReference>
<dbReference type="InterPro" id="IPR050219">
    <property type="entry name" value="DnaG_primase"/>
</dbReference>
<keyword evidence="4" id="KW-1185">Reference proteome</keyword>
<dbReference type="InterPro" id="IPR037068">
    <property type="entry name" value="DNA_primase_core_N_sf"/>
</dbReference>
<dbReference type="InterPro" id="IPR034151">
    <property type="entry name" value="TOPRIM_DnaG_bac"/>
</dbReference>
<dbReference type="GO" id="GO:0006269">
    <property type="term" value="P:DNA replication, synthesis of primer"/>
    <property type="evidence" value="ECO:0007669"/>
    <property type="project" value="TreeGrafter"/>
</dbReference>
<dbReference type="SUPFAM" id="SSF56731">
    <property type="entry name" value="DNA primase core"/>
    <property type="match status" value="1"/>
</dbReference>
<dbReference type="Pfam" id="PF08275">
    <property type="entry name" value="DNAG_N"/>
    <property type="match status" value="1"/>
</dbReference>
<sequence length="360" mass="39012">MTIARERLITAHDVAAGYFRQMLECPRGEGPRRYLTSRGLDQILDDPRWTVGYAPPGWTGMQSLLHDHGFSDTEILAAGLATTARTGSLIDRFRERLVLGVRNCRGELVGFIGRAAPNGRPDAPRYLNTPTTEVFRKGELLFGLAEQRDRLSAGAAPVIVEGPLDVLAVASATTEFVAVSTCGISLRAEQVTALRFFVNTQTVHVAYDGDHAGEKASRRAYPLLIGAFALPRGARFYDGQDPASVGAESPTALVRTLRASDPLADFLIDHCVSRHPDHATNVDTRIDALHESARLIATLLPADIPRQVARTADKLGLHHSEVSNDLASAIRQAQVPSTVRPAAQLSPSRREPLPTLRPSA</sequence>
<dbReference type="Pfam" id="PF13155">
    <property type="entry name" value="Toprim_2"/>
    <property type="match status" value="1"/>
</dbReference>
<gene>
    <name evidence="3" type="ORF">SAMN04487968_11734</name>
</gene>
<dbReference type="InterPro" id="IPR013264">
    <property type="entry name" value="DNAG_N"/>
</dbReference>
<dbReference type="InterPro" id="IPR006171">
    <property type="entry name" value="TOPRIM_dom"/>
</dbReference>
<name>A0A1I1NIJ6_9ACTN</name>